<evidence type="ECO:0008006" key="3">
    <source>
        <dbReference type="Google" id="ProtNLM"/>
    </source>
</evidence>
<accession>A0A5K8AJG4</accession>
<reference evidence="1 2" key="1">
    <citation type="submission" date="2019-11" db="EMBL/GenBank/DDBJ databases">
        <title>Comparative genomics of hydrocarbon-degrading Desulfosarcina strains.</title>
        <authorList>
            <person name="Watanabe M."/>
            <person name="Kojima H."/>
            <person name="Fukui M."/>
        </authorList>
    </citation>
    <scope>NUCLEOTIDE SEQUENCE [LARGE SCALE GENOMIC DNA]</scope>
    <source>
        <strain evidence="2">oXyS1</strain>
    </source>
</reference>
<dbReference type="PROSITE" id="PS51257">
    <property type="entry name" value="PROKAR_LIPOPROTEIN"/>
    <property type="match status" value="1"/>
</dbReference>
<sequence>MWDFFTRLKAMRFSALIVLITFMVAGCAATVSDISPVSGFRDIAWNTPLESIPNLTIIPRGNGRWKWATREPEKLKFGDVDVDNLEYIFVDDAFSGVDIQFSGYENLGRLIRQLESVFGPPTIKNKKMKMLAWKMEGTTIMLRYYGRPNAGSLKYTLDQVMND</sequence>
<protein>
    <recommendedName>
        <fullName evidence="3">Lipoprotein</fullName>
    </recommendedName>
</protein>
<name>A0A5K8AJG4_9BACT</name>
<gene>
    <name evidence="1" type="ORF">DSCOOX_60250</name>
</gene>
<dbReference type="Proteomes" id="UP000422108">
    <property type="component" value="Chromosome"/>
</dbReference>
<evidence type="ECO:0000313" key="2">
    <source>
        <dbReference type="Proteomes" id="UP000422108"/>
    </source>
</evidence>
<dbReference type="RefSeq" id="WP_155313530.1">
    <property type="nucleotide sequence ID" value="NZ_AP021879.1"/>
</dbReference>
<evidence type="ECO:0000313" key="1">
    <source>
        <dbReference type="EMBL" id="BBO92845.1"/>
    </source>
</evidence>
<organism evidence="1 2">
    <name type="scientific">Desulfosarcina ovata subsp. ovata</name>
    <dbReference type="NCBI Taxonomy" id="2752305"/>
    <lineage>
        <taxon>Bacteria</taxon>
        <taxon>Pseudomonadati</taxon>
        <taxon>Thermodesulfobacteriota</taxon>
        <taxon>Desulfobacteria</taxon>
        <taxon>Desulfobacterales</taxon>
        <taxon>Desulfosarcinaceae</taxon>
        <taxon>Desulfosarcina</taxon>
    </lineage>
</organism>
<dbReference type="AlphaFoldDB" id="A0A5K8AJG4"/>
<dbReference type="EMBL" id="AP021879">
    <property type="protein sequence ID" value="BBO92845.1"/>
    <property type="molecule type" value="Genomic_DNA"/>
</dbReference>
<keyword evidence="2" id="KW-1185">Reference proteome</keyword>
<proteinExistence type="predicted"/>